<sequence>MNKVDTHVRHVTKRGANLFAELGFSPDEARRHQAESQALIGQTQALKEQLMDELASWIEAHHLKQTEAAEILHVTRPRVSDVVNKKTSKFTIDTLVEMLTRVGKPVKLVVG</sequence>
<dbReference type="EMBL" id="FCOX02000001">
    <property type="protein sequence ID" value="SAK40932.1"/>
    <property type="molecule type" value="Genomic_DNA"/>
</dbReference>
<dbReference type="InterPro" id="IPR039554">
    <property type="entry name" value="HigA2-like_HTH"/>
</dbReference>
<dbReference type="InterPro" id="IPR010982">
    <property type="entry name" value="Lambda_DNA-bd_dom_sf"/>
</dbReference>
<dbReference type="GO" id="GO:0003677">
    <property type="term" value="F:DNA binding"/>
    <property type="evidence" value="ECO:0007669"/>
    <property type="project" value="InterPro"/>
</dbReference>
<dbReference type="AlphaFoldDB" id="A0A157Z612"/>
<evidence type="ECO:0000313" key="2">
    <source>
        <dbReference type="EMBL" id="SAK40932.1"/>
    </source>
</evidence>
<name>A0A157Z612_9BURK</name>
<dbReference type="InterPro" id="IPR001387">
    <property type="entry name" value="Cro/C1-type_HTH"/>
</dbReference>
<dbReference type="SUPFAM" id="SSF47413">
    <property type="entry name" value="lambda repressor-like DNA-binding domains"/>
    <property type="match status" value="1"/>
</dbReference>
<dbReference type="Pfam" id="PF13744">
    <property type="entry name" value="HTH_37"/>
    <property type="match status" value="1"/>
</dbReference>
<keyword evidence="3" id="KW-1185">Reference proteome</keyword>
<dbReference type="Gene3D" id="1.10.260.40">
    <property type="entry name" value="lambda repressor-like DNA-binding domains"/>
    <property type="match status" value="1"/>
</dbReference>
<feature type="domain" description="HTH cro/C1-type" evidence="1">
    <location>
        <begin position="54"/>
        <end position="109"/>
    </location>
</feature>
<dbReference type="RefSeq" id="WP_062601444.1">
    <property type="nucleotide sequence ID" value="NZ_FCOX02000001.1"/>
</dbReference>
<dbReference type="Proteomes" id="UP000071859">
    <property type="component" value="Unassembled WGS sequence"/>
</dbReference>
<proteinExistence type="predicted"/>
<gene>
    <name evidence="2" type="ORF">AWB78_00151</name>
</gene>
<organism evidence="2 3">
    <name type="scientific">Caballeronia calidae</name>
    <dbReference type="NCBI Taxonomy" id="1777139"/>
    <lineage>
        <taxon>Bacteria</taxon>
        <taxon>Pseudomonadati</taxon>
        <taxon>Pseudomonadota</taxon>
        <taxon>Betaproteobacteria</taxon>
        <taxon>Burkholderiales</taxon>
        <taxon>Burkholderiaceae</taxon>
        <taxon>Caballeronia</taxon>
    </lineage>
</organism>
<reference evidence="2" key="1">
    <citation type="submission" date="2016-01" db="EMBL/GenBank/DDBJ databases">
        <authorList>
            <person name="Peeters C."/>
        </authorList>
    </citation>
    <scope>NUCLEOTIDE SEQUENCE</scope>
    <source>
        <strain evidence="2">LMG 29321</strain>
    </source>
</reference>
<dbReference type="OrthoDB" id="8526848at2"/>
<dbReference type="PROSITE" id="PS50943">
    <property type="entry name" value="HTH_CROC1"/>
    <property type="match status" value="1"/>
</dbReference>
<evidence type="ECO:0000259" key="1">
    <source>
        <dbReference type="PROSITE" id="PS50943"/>
    </source>
</evidence>
<evidence type="ECO:0000313" key="3">
    <source>
        <dbReference type="Proteomes" id="UP000071859"/>
    </source>
</evidence>
<accession>A0A157Z612</accession>
<comment type="caution">
    <text evidence="2">The sequence shown here is derived from an EMBL/GenBank/DDBJ whole genome shotgun (WGS) entry which is preliminary data.</text>
</comment>
<protein>
    <submittedName>
        <fullName evidence="2">XRE family transcriptional regulator</fullName>
    </submittedName>
</protein>